<reference evidence="4" key="1">
    <citation type="submission" date="2016-11" db="UniProtKB">
        <authorList>
            <consortium name="WormBaseParasite"/>
        </authorList>
    </citation>
    <scope>IDENTIFICATION</scope>
</reference>
<feature type="domain" description="Cuticlin C-terminal" evidence="2">
    <location>
        <begin position="3"/>
        <end position="86"/>
    </location>
</feature>
<dbReference type="PANTHER" id="PTHR22907">
    <property type="entry name" value="GH04558P"/>
    <property type="match status" value="1"/>
</dbReference>
<keyword evidence="1" id="KW-0732">Signal</keyword>
<evidence type="ECO:0000313" key="3">
    <source>
        <dbReference type="Proteomes" id="UP000095283"/>
    </source>
</evidence>
<name>A0A1I7WWC1_HETBA</name>
<evidence type="ECO:0000313" key="4">
    <source>
        <dbReference type="WBParaSite" id="Hba_09484"/>
    </source>
</evidence>
<dbReference type="Proteomes" id="UP000095283">
    <property type="component" value="Unplaced"/>
</dbReference>
<dbReference type="Pfam" id="PF25301">
    <property type="entry name" value="CUT_C"/>
    <property type="match status" value="1"/>
</dbReference>
<keyword evidence="3" id="KW-1185">Reference proteome</keyword>
<evidence type="ECO:0000259" key="2">
    <source>
        <dbReference type="Pfam" id="PF25301"/>
    </source>
</evidence>
<dbReference type="WBParaSite" id="Hba_09484">
    <property type="protein sequence ID" value="Hba_09484"/>
    <property type="gene ID" value="Hba_09484"/>
</dbReference>
<accession>A0A1I7WWC1</accession>
<evidence type="ECO:0000256" key="1">
    <source>
        <dbReference type="ARBA" id="ARBA00022729"/>
    </source>
</evidence>
<dbReference type="InterPro" id="IPR057475">
    <property type="entry name" value="CUT_C"/>
</dbReference>
<dbReference type="InterPro" id="IPR051962">
    <property type="entry name" value="Cuticlin"/>
</dbReference>
<protein>
    <submittedName>
        <fullName evidence="4">ZP domain-containing protein</fullName>
    </submittedName>
</protein>
<proteinExistence type="predicted"/>
<dbReference type="AlphaFoldDB" id="A0A1I7WWC1"/>
<dbReference type="PANTHER" id="PTHR22907:SF39">
    <property type="entry name" value="ZP DOMAIN-CONTAINING PROTEIN"/>
    <property type="match status" value="1"/>
</dbReference>
<sequence>MNDMPKCSYTIRKESESGPEVHYATIGDSVFHVWHCDGENLGILVQNCHVEDGQGNRILIIDQNGCGVDHYVMATPEYNSRLSMAFQPPSSCPTLEERLAKAKKLRDVPQTGIKEIYKSVGIYSSTENSVTSDTLSQMREVHPPASKPDEEVKKNTTLGYIYYGYGFDSHRQRRDILINQSELNRKPRFSTSKGYPEIDLVGELRVLDSPEDVKYYESLHK</sequence>
<organism evidence="3 4">
    <name type="scientific">Heterorhabditis bacteriophora</name>
    <name type="common">Entomopathogenic nematode worm</name>
    <dbReference type="NCBI Taxonomy" id="37862"/>
    <lineage>
        <taxon>Eukaryota</taxon>
        <taxon>Metazoa</taxon>
        <taxon>Ecdysozoa</taxon>
        <taxon>Nematoda</taxon>
        <taxon>Chromadorea</taxon>
        <taxon>Rhabditida</taxon>
        <taxon>Rhabditina</taxon>
        <taxon>Rhabditomorpha</taxon>
        <taxon>Strongyloidea</taxon>
        <taxon>Heterorhabditidae</taxon>
        <taxon>Heterorhabditis</taxon>
    </lineage>
</organism>